<dbReference type="Proteomes" id="UP000886998">
    <property type="component" value="Unassembled WGS sequence"/>
</dbReference>
<feature type="signal peptide" evidence="5">
    <location>
        <begin position="1"/>
        <end position="20"/>
    </location>
</feature>
<accession>A0A8X6K797</accession>
<dbReference type="GO" id="GO:0005576">
    <property type="term" value="C:extracellular region"/>
    <property type="evidence" value="ECO:0007669"/>
    <property type="project" value="UniProtKB-SubCell"/>
</dbReference>
<keyword evidence="8" id="KW-1185">Reference proteome</keyword>
<evidence type="ECO:0000259" key="6">
    <source>
        <dbReference type="PROSITE" id="PS00799"/>
    </source>
</evidence>
<proteinExistence type="inferred from homology"/>
<keyword evidence="3" id="KW-0964">Secreted</keyword>
<dbReference type="InterPro" id="IPR000118">
    <property type="entry name" value="Granulin"/>
</dbReference>
<protein>
    <submittedName>
        <fullName evidence="7">Granulin</fullName>
    </submittedName>
</protein>
<evidence type="ECO:0000313" key="8">
    <source>
        <dbReference type="Proteomes" id="UP000886998"/>
    </source>
</evidence>
<comment type="similarity">
    <text evidence="2">Belongs to the granulin family.</text>
</comment>
<dbReference type="EMBL" id="BMAV01023961">
    <property type="protein sequence ID" value="GFS28966.1"/>
    <property type="molecule type" value="Genomic_DNA"/>
</dbReference>
<gene>
    <name evidence="7" type="primary">NCL1_08632</name>
    <name evidence="7" type="ORF">TNIN_310441</name>
</gene>
<comment type="subcellular location">
    <subcellularLocation>
        <location evidence="1">Secreted</location>
    </subcellularLocation>
</comment>
<dbReference type="AlphaFoldDB" id="A0A8X6K797"/>
<reference evidence="7" key="1">
    <citation type="submission" date="2020-08" db="EMBL/GenBank/DDBJ databases">
        <title>Multicomponent nature underlies the extraordinary mechanical properties of spider dragline silk.</title>
        <authorList>
            <person name="Kono N."/>
            <person name="Nakamura H."/>
            <person name="Mori M."/>
            <person name="Yoshida Y."/>
            <person name="Ohtoshi R."/>
            <person name="Malay A.D."/>
            <person name="Moran D.A.P."/>
            <person name="Tomita M."/>
            <person name="Numata K."/>
            <person name="Arakawa K."/>
        </authorList>
    </citation>
    <scope>NUCLEOTIDE SEQUENCE</scope>
</reference>
<dbReference type="PANTHER" id="PTHR12274">
    <property type="entry name" value="GRANULIN"/>
    <property type="match status" value="1"/>
</dbReference>
<dbReference type="PANTHER" id="PTHR12274:SF3">
    <property type="entry name" value="PROGRANULIN"/>
    <property type="match status" value="1"/>
</dbReference>
<keyword evidence="5" id="KW-0732">Signal</keyword>
<sequence>MNLVATLVIFAISCIAGGYSECDIGFCENDAACCPAQYPSAWSCCDYPKGVCCEDMKHCCPEGTECDLKSRLCYPKMRLDVSNLLTSPLPRNVDEEDGPPTSILQCDRSSYCLNDATCCFQGNGKYGCCPYRHAQCCDHGHCCRADIEATTDAVNIGSEVRSNLCSETRRTFIKLQKDDETLVNVWEQANKKEKAYEIQDDLLVHNDVVCGEPIKQVVLPADKRKEILQMAHEIPLAEHLGEQKTEQLIKYSFFWPSLKRDVKTLRSMQTLSVTENFDVQR</sequence>
<keyword evidence="4" id="KW-1015">Disulfide bond</keyword>
<evidence type="ECO:0000313" key="7">
    <source>
        <dbReference type="EMBL" id="GFS28966.1"/>
    </source>
</evidence>
<dbReference type="Pfam" id="PF00396">
    <property type="entry name" value="Granulin"/>
    <property type="match status" value="2"/>
</dbReference>
<feature type="domain" description="Granulins" evidence="6">
    <location>
        <begin position="53"/>
        <end position="66"/>
    </location>
</feature>
<dbReference type="InterPro" id="IPR039036">
    <property type="entry name" value="Granulin_fam"/>
</dbReference>
<dbReference type="SUPFAM" id="SSF57277">
    <property type="entry name" value="Granulin repeat"/>
    <property type="match status" value="1"/>
</dbReference>
<evidence type="ECO:0000256" key="4">
    <source>
        <dbReference type="ARBA" id="ARBA00023157"/>
    </source>
</evidence>
<dbReference type="FunFam" id="1.10.340.70:FF:000001">
    <property type="entry name" value="Retrovirus-related Pol polyprotein from transposon gypsy-like Protein"/>
    <property type="match status" value="1"/>
</dbReference>
<evidence type="ECO:0000256" key="5">
    <source>
        <dbReference type="SAM" id="SignalP"/>
    </source>
</evidence>
<organism evidence="7 8">
    <name type="scientific">Trichonephila inaurata madagascariensis</name>
    <dbReference type="NCBI Taxonomy" id="2747483"/>
    <lineage>
        <taxon>Eukaryota</taxon>
        <taxon>Metazoa</taxon>
        <taxon>Ecdysozoa</taxon>
        <taxon>Arthropoda</taxon>
        <taxon>Chelicerata</taxon>
        <taxon>Arachnida</taxon>
        <taxon>Araneae</taxon>
        <taxon>Araneomorphae</taxon>
        <taxon>Entelegynae</taxon>
        <taxon>Araneoidea</taxon>
        <taxon>Nephilidae</taxon>
        <taxon>Trichonephila</taxon>
        <taxon>Trichonephila inaurata</taxon>
    </lineage>
</organism>
<dbReference type="Gene3D" id="2.10.25.160">
    <property type="entry name" value="Granulin"/>
    <property type="match status" value="2"/>
</dbReference>
<name>A0A8X6K797_9ARAC</name>
<comment type="caution">
    <text evidence="7">The sequence shown here is derived from an EMBL/GenBank/DDBJ whole genome shotgun (WGS) entry which is preliminary data.</text>
</comment>
<evidence type="ECO:0000256" key="1">
    <source>
        <dbReference type="ARBA" id="ARBA00004613"/>
    </source>
</evidence>
<dbReference type="Pfam" id="PF17921">
    <property type="entry name" value="Integrase_H2C2"/>
    <property type="match status" value="1"/>
</dbReference>
<dbReference type="OrthoDB" id="5949339at2759"/>
<feature type="chain" id="PRO_5036464492" evidence="5">
    <location>
        <begin position="21"/>
        <end position="281"/>
    </location>
</feature>
<dbReference type="Gene3D" id="1.10.340.70">
    <property type="match status" value="1"/>
</dbReference>
<dbReference type="SMART" id="SM00277">
    <property type="entry name" value="GRAN"/>
    <property type="match status" value="2"/>
</dbReference>
<evidence type="ECO:0000256" key="3">
    <source>
        <dbReference type="ARBA" id="ARBA00022525"/>
    </source>
</evidence>
<dbReference type="PROSITE" id="PS00799">
    <property type="entry name" value="GRANULINS"/>
    <property type="match status" value="1"/>
</dbReference>
<dbReference type="InterPro" id="IPR041588">
    <property type="entry name" value="Integrase_H2C2"/>
</dbReference>
<evidence type="ECO:0000256" key="2">
    <source>
        <dbReference type="ARBA" id="ARBA00010093"/>
    </source>
</evidence>
<dbReference type="InterPro" id="IPR037277">
    <property type="entry name" value="Granulin_sf"/>
</dbReference>